<organism evidence="2 3">
    <name type="scientific">Chaetomium fimeti</name>
    <dbReference type="NCBI Taxonomy" id="1854472"/>
    <lineage>
        <taxon>Eukaryota</taxon>
        <taxon>Fungi</taxon>
        <taxon>Dikarya</taxon>
        <taxon>Ascomycota</taxon>
        <taxon>Pezizomycotina</taxon>
        <taxon>Sordariomycetes</taxon>
        <taxon>Sordariomycetidae</taxon>
        <taxon>Sordariales</taxon>
        <taxon>Chaetomiaceae</taxon>
        <taxon>Chaetomium</taxon>
    </lineage>
</organism>
<evidence type="ECO:0000256" key="1">
    <source>
        <dbReference type="SAM" id="Phobius"/>
    </source>
</evidence>
<reference evidence="2" key="1">
    <citation type="journal article" date="2023" name="Mol. Phylogenet. Evol.">
        <title>Genome-scale phylogeny and comparative genomics of the fungal order Sordariales.</title>
        <authorList>
            <person name="Hensen N."/>
            <person name="Bonometti L."/>
            <person name="Westerberg I."/>
            <person name="Brannstrom I.O."/>
            <person name="Guillou S."/>
            <person name="Cros-Aarteil S."/>
            <person name="Calhoun S."/>
            <person name="Haridas S."/>
            <person name="Kuo A."/>
            <person name="Mondo S."/>
            <person name="Pangilinan J."/>
            <person name="Riley R."/>
            <person name="LaButti K."/>
            <person name="Andreopoulos B."/>
            <person name="Lipzen A."/>
            <person name="Chen C."/>
            <person name="Yan M."/>
            <person name="Daum C."/>
            <person name="Ng V."/>
            <person name="Clum A."/>
            <person name="Steindorff A."/>
            <person name="Ohm R.A."/>
            <person name="Martin F."/>
            <person name="Silar P."/>
            <person name="Natvig D.O."/>
            <person name="Lalanne C."/>
            <person name="Gautier V."/>
            <person name="Ament-Velasquez S.L."/>
            <person name="Kruys A."/>
            <person name="Hutchinson M.I."/>
            <person name="Powell A.J."/>
            <person name="Barry K."/>
            <person name="Miller A.N."/>
            <person name="Grigoriev I.V."/>
            <person name="Debuchy R."/>
            <person name="Gladieux P."/>
            <person name="Hiltunen Thoren M."/>
            <person name="Johannesson H."/>
        </authorList>
    </citation>
    <scope>NUCLEOTIDE SEQUENCE</scope>
    <source>
        <strain evidence="2">CBS 168.71</strain>
    </source>
</reference>
<comment type="caution">
    <text evidence="2">The sequence shown here is derived from an EMBL/GenBank/DDBJ whole genome shotgun (WGS) entry which is preliminary data.</text>
</comment>
<evidence type="ECO:0000313" key="3">
    <source>
        <dbReference type="Proteomes" id="UP001278766"/>
    </source>
</evidence>
<feature type="transmembrane region" description="Helical" evidence="1">
    <location>
        <begin position="50"/>
        <end position="69"/>
    </location>
</feature>
<sequence length="138" mass="15321">MSQYSANEIGLTAQDEEFRAASTQYLALLCVAVALKFSGSSPVANDVNKLMNLVAILLGVFGSLLAYNVRVGAFNPPREDSDPPPSPVAMMAWKLYRWLAIWLVVPVTVLTVAAYIRWMWDLGRVPAWRWAAASLTRY</sequence>
<keyword evidence="1" id="KW-0472">Membrane</keyword>
<reference evidence="2" key="2">
    <citation type="submission" date="2023-06" db="EMBL/GenBank/DDBJ databases">
        <authorList>
            <consortium name="Lawrence Berkeley National Laboratory"/>
            <person name="Haridas S."/>
            <person name="Hensen N."/>
            <person name="Bonometti L."/>
            <person name="Westerberg I."/>
            <person name="Brannstrom I.O."/>
            <person name="Guillou S."/>
            <person name="Cros-Aarteil S."/>
            <person name="Calhoun S."/>
            <person name="Kuo A."/>
            <person name="Mondo S."/>
            <person name="Pangilinan J."/>
            <person name="Riley R."/>
            <person name="Labutti K."/>
            <person name="Andreopoulos B."/>
            <person name="Lipzen A."/>
            <person name="Chen C."/>
            <person name="Yanf M."/>
            <person name="Daum C."/>
            <person name="Ng V."/>
            <person name="Clum A."/>
            <person name="Steindorff A."/>
            <person name="Ohm R."/>
            <person name="Martin F."/>
            <person name="Silar P."/>
            <person name="Natvig D."/>
            <person name="Lalanne C."/>
            <person name="Gautier V."/>
            <person name="Ament-Velasquez S.L."/>
            <person name="Kruys A."/>
            <person name="Hutchinson M.I."/>
            <person name="Powell A.J."/>
            <person name="Barry K."/>
            <person name="Miller A.N."/>
            <person name="Grigoriev I.V."/>
            <person name="Debuchy R."/>
            <person name="Gladieux P."/>
            <person name="Thoren M.H."/>
            <person name="Johannesson H."/>
        </authorList>
    </citation>
    <scope>NUCLEOTIDE SEQUENCE</scope>
    <source>
        <strain evidence="2">CBS 168.71</strain>
    </source>
</reference>
<keyword evidence="1" id="KW-1133">Transmembrane helix</keyword>
<evidence type="ECO:0000313" key="2">
    <source>
        <dbReference type="EMBL" id="KAK3291512.1"/>
    </source>
</evidence>
<dbReference type="EMBL" id="JAUEPN010000009">
    <property type="protein sequence ID" value="KAK3291512.1"/>
    <property type="molecule type" value="Genomic_DNA"/>
</dbReference>
<protein>
    <submittedName>
        <fullName evidence="2">Uncharacterized protein</fullName>
    </submittedName>
</protein>
<dbReference type="GeneID" id="87839488"/>
<keyword evidence="1" id="KW-0812">Transmembrane</keyword>
<dbReference type="RefSeq" id="XP_062655026.1">
    <property type="nucleotide sequence ID" value="XM_062802540.1"/>
</dbReference>
<keyword evidence="3" id="KW-1185">Reference proteome</keyword>
<feature type="transmembrane region" description="Helical" evidence="1">
    <location>
        <begin position="95"/>
        <end position="116"/>
    </location>
</feature>
<gene>
    <name evidence="2" type="ORF">B0H64DRAFT_377708</name>
</gene>
<dbReference type="AlphaFoldDB" id="A0AAE0LNF0"/>
<proteinExistence type="predicted"/>
<accession>A0AAE0LNF0</accession>
<feature type="transmembrane region" description="Helical" evidence="1">
    <location>
        <begin position="20"/>
        <end position="38"/>
    </location>
</feature>
<dbReference type="Proteomes" id="UP001278766">
    <property type="component" value="Unassembled WGS sequence"/>
</dbReference>
<name>A0AAE0LNF0_9PEZI</name>